<dbReference type="RefSeq" id="WP_099341915.1">
    <property type="nucleotide sequence ID" value="NZ_CP032098.1"/>
</dbReference>
<dbReference type="Pfam" id="PF08479">
    <property type="entry name" value="POTRA_2"/>
    <property type="match status" value="1"/>
</dbReference>
<evidence type="ECO:0000313" key="8">
    <source>
        <dbReference type="EMBL" id="PHO18564.1"/>
    </source>
</evidence>
<feature type="domain" description="Haemolysin activator HlyB C-terminal" evidence="5">
    <location>
        <begin position="201"/>
        <end position="493"/>
    </location>
</feature>
<reference evidence="8 9" key="1">
    <citation type="submission" date="2017-09" db="EMBL/GenBank/DDBJ databases">
        <title>Arcobacter canalis sp. nov., a new species isolated from a water canal contaminated with urban sewage.</title>
        <authorList>
            <person name="Perez-Cataluna A."/>
            <person name="Salas-Masso N."/>
            <person name="Figueras M.J."/>
        </authorList>
    </citation>
    <scope>NUCLEOTIDE SEQUENCE [LARGE SCALE GENOMIC DNA]</scope>
    <source>
        <strain evidence="8 9">F98-3</strain>
    </source>
</reference>
<keyword evidence="1" id="KW-0472">Membrane</keyword>
<keyword evidence="9" id="KW-1185">Reference proteome</keyword>
<evidence type="ECO:0000259" key="6">
    <source>
        <dbReference type="Pfam" id="PF08479"/>
    </source>
</evidence>
<evidence type="ECO:0000313" key="9">
    <source>
        <dbReference type="Proteomes" id="UP000221222"/>
    </source>
</evidence>
<dbReference type="Proteomes" id="UP000262712">
    <property type="component" value="Chromosome"/>
</dbReference>
<evidence type="ECO:0000256" key="2">
    <source>
        <dbReference type="ARBA" id="ARBA00022692"/>
    </source>
</evidence>
<accession>A0A2G1DJI3</accession>
<dbReference type="PANTHER" id="PTHR34597">
    <property type="entry name" value="SLR1661 PROTEIN"/>
    <property type="match status" value="1"/>
</dbReference>
<feature type="chain" id="PRO_5044573592" evidence="4">
    <location>
        <begin position="18"/>
        <end position="546"/>
    </location>
</feature>
<sequence>MKKIIALSAITTSLLFAAAPNSSSIQNQLEKPKNLPKKSTPLVELKGAKKYKALMQNESTKKIFVKEFKITGAIHIKEEKLKALIKSYENKELTFAQIQEVASIITKEYRKEGYFVARAYIPVQTIQNDVIEIAIIEGNYGEFKLKNNSLVKDSIVKGMLDNIKEANIISTDTLERAMLIINDTPGVVVSKAEVTPGSKVGTSDFLIETTPSSRFDGYVVADNYGSRYTGKSRLLTQVNINSPFNIGDQISLSSLVSNHGNLKNYNLAYNFPLASNGLRGEFAYSHTKYNLVEEYEELDAHGQSNIFDFKIKYPLIKSRVENLDVQLKFSNKNFDDHVNGNQTANKNIKSLTASLFYSKDFVLFDRPSYITSGFNLTTGRLKNENSNLYDGRYNKVDFYVNNTISLADTYSLTTGVTAQKVLGGKNLDGSEDMSLGGAYAVKFYPDSEQSAENGYIFNIELFKQLQPINSYTHRVSFFYDIGNVYMEDASTDTTFDRRTLQDVGLGYYANYKDFFARVNLAYNMNHEVTAEPNYNSKILFQAGWVF</sequence>
<evidence type="ECO:0000313" key="7">
    <source>
        <dbReference type="EMBL" id="AXX91641.1"/>
    </source>
</evidence>
<keyword evidence="1" id="KW-1134">Transmembrane beta strand</keyword>
<dbReference type="KEGG" id="amol:AMOL_0641"/>
<feature type="domain" description="Polypeptide-transport-associated ShlB-type" evidence="6">
    <location>
        <begin position="65"/>
        <end position="138"/>
    </location>
</feature>
<evidence type="ECO:0000313" key="10">
    <source>
        <dbReference type="Proteomes" id="UP000262712"/>
    </source>
</evidence>
<dbReference type="GO" id="GO:0046819">
    <property type="term" value="P:protein secretion by the type V secretion system"/>
    <property type="evidence" value="ECO:0007669"/>
    <property type="project" value="TreeGrafter"/>
</dbReference>
<keyword evidence="4" id="KW-0732">Signal</keyword>
<evidence type="ECO:0000256" key="4">
    <source>
        <dbReference type="SAM" id="SignalP"/>
    </source>
</evidence>
<reference evidence="7 10" key="2">
    <citation type="submission" date="2018-08" db="EMBL/GenBank/DDBJ databases">
        <title>Complete genome of the Arcobacter molluscorum type strain LMG 25693.</title>
        <authorList>
            <person name="Miller W.G."/>
            <person name="Yee E."/>
            <person name="Bono J.L."/>
        </authorList>
    </citation>
    <scope>NUCLEOTIDE SEQUENCE [LARGE SCALE GENOMIC DNA]</scope>
    <source>
        <strain evidence="7 10">CECT 7696</strain>
    </source>
</reference>
<dbReference type="Proteomes" id="UP000221222">
    <property type="component" value="Unassembled WGS sequence"/>
</dbReference>
<proteinExistence type="predicted"/>
<dbReference type="InterPro" id="IPR005565">
    <property type="entry name" value="Hemolysn_activator_HlyB_C"/>
</dbReference>
<protein>
    <submittedName>
        <fullName evidence="8">Hemin-binding protein</fullName>
    </submittedName>
    <submittedName>
        <fullName evidence="7">Hemolysin secretion/activation protein, ShlB/FhaC/HecB family</fullName>
    </submittedName>
</protein>
<dbReference type="Gene3D" id="3.10.20.310">
    <property type="entry name" value="membrane protein fhac"/>
    <property type="match status" value="1"/>
</dbReference>
<dbReference type="Pfam" id="PF03865">
    <property type="entry name" value="ShlB"/>
    <property type="match status" value="1"/>
</dbReference>
<dbReference type="EMBL" id="NXFY01000005">
    <property type="protein sequence ID" value="PHO18564.1"/>
    <property type="molecule type" value="Genomic_DNA"/>
</dbReference>
<gene>
    <name evidence="7" type="ORF">AMOL_0641</name>
    <name evidence="8" type="ORF">CPU12_04600</name>
</gene>
<dbReference type="AlphaFoldDB" id="A0A2G1DJI3"/>
<evidence type="ECO:0000256" key="3">
    <source>
        <dbReference type="ARBA" id="ARBA00023237"/>
    </source>
</evidence>
<keyword evidence="2" id="KW-0812">Transmembrane</keyword>
<dbReference type="GO" id="GO:0098046">
    <property type="term" value="C:type V protein secretion system complex"/>
    <property type="evidence" value="ECO:0007669"/>
    <property type="project" value="TreeGrafter"/>
</dbReference>
<dbReference type="EMBL" id="CP032098">
    <property type="protein sequence ID" value="AXX91641.1"/>
    <property type="molecule type" value="Genomic_DNA"/>
</dbReference>
<dbReference type="Gene3D" id="2.40.160.50">
    <property type="entry name" value="membrane protein fhac: a member of the omp85/tpsb transporter family"/>
    <property type="match status" value="1"/>
</dbReference>
<dbReference type="InterPro" id="IPR013686">
    <property type="entry name" value="Polypept-transport_assoc_ShlB"/>
</dbReference>
<dbReference type="GO" id="GO:0008320">
    <property type="term" value="F:protein transmembrane transporter activity"/>
    <property type="evidence" value="ECO:0007669"/>
    <property type="project" value="TreeGrafter"/>
</dbReference>
<organism evidence="8 9">
    <name type="scientific">Malaciobacter molluscorum LMG 25693</name>
    <dbReference type="NCBI Taxonomy" id="870501"/>
    <lineage>
        <taxon>Bacteria</taxon>
        <taxon>Pseudomonadati</taxon>
        <taxon>Campylobacterota</taxon>
        <taxon>Epsilonproteobacteria</taxon>
        <taxon>Campylobacterales</taxon>
        <taxon>Arcobacteraceae</taxon>
        <taxon>Malaciobacter</taxon>
    </lineage>
</organism>
<dbReference type="InterPro" id="IPR051544">
    <property type="entry name" value="TPS_OM_transporter"/>
</dbReference>
<keyword evidence="3" id="KW-0998">Cell outer membrane</keyword>
<feature type="signal peptide" evidence="4">
    <location>
        <begin position="1"/>
        <end position="17"/>
    </location>
</feature>
<name>A0A2G1DJI3_9BACT</name>
<dbReference type="PANTHER" id="PTHR34597:SF1">
    <property type="entry name" value="HEME_HEMOPEXIN TRANSPORTER PROTEIN HUXB"/>
    <property type="match status" value="1"/>
</dbReference>
<evidence type="ECO:0000256" key="1">
    <source>
        <dbReference type="ARBA" id="ARBA00022452"/>
    </source>
</evidence>
<evidence type="ECO:0000259" key="5">
    <source>
        <dbReference type="Pfam" id="PF03865"/>
    </source>
</evidence>